<evidence type="ECO:0000256" key="1">
    <source>
        <dbReference type="ARBA" id="ARBA00022617"/>
    </source>
</evidence>
<dbReference type="GO" id="GO:0046872">
    <property type="term" value="F:metal ion binding"/>
    <property type="evidence" value="ECO:0007669"/>
    <property type="project" value="UniProtKB-KW"/>
</dbReference>
<dbReference type="GO" id="GO:0016491">
    <property type="term" value="F:oxidoreductase activity"/>
    <property type="evidence" value="ECO:0007669"/>
    <property type="project" value="UniProtKB-KW"/>
</dbReference>
<dbReference type="InterPro" id="IPR013427">
    <property type="entry name" value="Haem-bd_dom_put"/>
</dbReference>
<sequence>MDRTTRDSAATVVRWGLFVWLACTLQLSLSADQPLAKTDPRPAWTTSQISGSPEPPLPYTTERAFPSLSFNRCLDITAAPGSDRLFVVEERGKVFSFPNRSDVESADLVIDLAKAIPGVSRVYSLTFHPDFETNRYCYVCYIKKAGEPDGTHVARFKMTDADPPTIDAASETTLLTWLSGGHNGCCLKFGPDGCLYISTGDGGPANPPDPEHAGQDVSNLLSSILRIDVDQTTADRNYQIPPDNPFVDLAGARGEVWAYGLRNPWRMSFDSDTGDLWVGDVGWELWEMLNRIERGGNYGWSVLEGSHPSNPERKRGPTPILPPTIEHSHTESSSITDGLTYVGSRLPELRGTHIYGDYDTGKIWGFRYEAGQVVEHRELADTTHRIVSFGEDNNNAMYLLDHTAGTIQRLVANQPTEQPSRFPRKLSETGLFDSVVDQTPMPGVIPYSIAAQPWADHAVAQRFVAVPGNGVIETKPKTWAFPTGTVLVKTLSLDLEQGNPATRQHVETQILHYDGIDWLPYTYAWNQQQTDATLVPSDGDQRAFEIVNAASPGGLRNQTWRFAGRAECQRCHNSWSGPPLGFNTLQLNCDLDDGDAPVSQLDRLAEIGLIDKPIDPKDREGLVDPSDTSAETDPRARAYLQANCAHCHRQHAGGAVLSKMHSDIPLAETNMLDARPSQGTFGIHSAHVITPGDPLRSVLWYRMAKLGSGRMPHIGSSEVDVAGLALIEDWIGQLPPSESSSDPAALRRQADALAALAELERSAETEADAEASLEKLLSTTEGGLLLMRSLQQKSLPEAAASLAIARAAKHPDAGIRDLFERFLPADQRVERLGNVVATDQILAFSGDADRGRLVFFETAGVSCKNCHRIGDTGTVVGPDLTTIGKKLSAAELLESILEPSKRIDAPYLTYLLETIDGRVLSGLLVDRDDNQVTLREATGTVVVVAADDIEQLVPQRKSLMPELLVRDLTSQQVADLLSYLISLK</sequence>
<dbReference type="SUPFAM" id="SSF50952">
    <property type="entry name" value="Soluble quinoprotein glucose dehydrogenase"/>
    <property type="match status" value="1"/>
</dbReference>
<dbReference type="PROSITE" id="PS51007">
    <property type="entry name" value="CYTC"/>
    <property type="match status" value="1"/>
</dbReference>
<evidence type="ECO:0000256" key="2">
    <source>
        <dbReference type="ARBA" id="ARBA00022723"/>
    </source>
</evidence>
<dbReference type="OrthoDB" id="9770043at2"/>
<evidence type="ECO:0000256" key="3">
    <source>
        <dbReference type="ARBA" id="ARBA00023004"/>
    </source>
</evidence>
<dbReference type="InterPro" id="IPR009056">
    <property type="entry name" value="Cyt_c-like_dom"/>
</dbReference>
<dbReference type="EMBL" id="CP036261">
    <property type="protein sequence ID" value="QDS90213.1"/>
    <property type="molecule type" value="Genomic_DNA"/>
</dbReference>
<dbReference type="InterPro" id="IPR011042">
    <property type="entry name" value="6-blade_b-propeller_TolB-like"/>
</dbReference>
<dbReference type="InterPro" id="IPR012938">
    <property type="entry name" value="Glc/Sorbosone_DH"/>
</dbReference>
<feature type="region of interest" description="Disordered" evidence="5">
    <location>
        <begin position="305"/>
        <end position="336"/>
    </location>
</feature>
<organism evidence="7 8">
    <name type="scientific">Rosistilla ulvae</name>
    <dbReference type="NCBI Taxonomy" id="1930277"/>
    <lineage>
        <taxon>Bacteria</taxon>
        <taxon>Pseudomonadati</taxon>
        <taxon>Planctomycetota</taxon>
        <taxon>Planctomycetia</taxon>
        <taxon>Pirellulales</taxon>
        <taxon>Pirellulaceae</taxon>
        <taxon>Rosistilla</taxon>
    </lineage>
</organism>
<dbReference type="KEGG" id="ruv:EC9_44200"/>
<feature type="region of interest" description="Disordered" evidence="5">
    <location>
        <begin position="35"/>
        <end position="57"/>
    </location>
</feature>
<evidence type="ECO:0000256" key="5">
    <source>
        <dbReference type="SAM" id="MobiDB-lite"/>
    </source>
</evidence>
<protein>
    <submittedName>
        <fullName evidence="7">Soluble aldose sugar dehydrogenase YliI</fullName>
        <ecNumber evidence="7">1.1.5.-</ecNumber>
    </submittedName>
</protein>
<dbReference type="InterPro" id="IPR011041">
    <property type="entry name" value="Quinoprot_gluc/sorb_DH_b-prop"/>
</dbReference>
<dbReference type="SUPFAM" id="SSF48695">
    <property type="entry name" value="Multiheme cytochromes"/>
    <property type="match status" value="1"/>
</dbReference>
<dbReference type="Gene3D" id="2.120.10.30">
    <property type="entry name" value="TolB, C-terminal domain"/>
    <property type="match status" value="1"/>
</dbReference>
<dbReference type="RefSeq" id="WP_145348069.1">
    <property type="nucleotide sequence ID" value="NZ_CP036261.1"/>
</dbReference>
<proteinExistence type="predicted"/>
<evidence type="ECO:0000313" key="8">
    <source>
        <dbReference type="Proteomes" id="UP000319557"/>
    </source>
</evidence>
<keyword evidence="7" id="KW-0560">Oxidoreductase</keyword>
<dbReference type="PANTHER" id="PTHR19328:SF75">
    <property type="entry name" value="ALDOSE SUGAR DEHYDROGENASE YLII"/>
    <property type="match status" value="1"/>
</dbReference>
<keyword evidence="2 4" id="KW-0479">Metal-binding</keyword>
<dbReference type="Pfam" id="PF07995">
    <property type="entry name" value="GSDH"/>
    <property type="match status" value="1"/>
</dbReference>
<evidence type="ECO:0000313" key="7">
    <source>
        <dbReference type="EMBL" id="QDS90213.1"/>
    </source>
</evidence>
<dbReference type="GO" id="GO:0009055">
    <property type="term" value="F:electron transfer activity"/>
    <property type="evidence" value="ECO:0007669"/>
    <property type="project" value="InterPro"/>
</dbReference>
<dbReference type="InterPro" id="IPR036909">
    <property type="entry name" value="Cyt_c-like_dom_sf"/>
</dbReference>
<dbReference type="GO" id="GO:0020037">
    <property type="term" value="F:heme binding"/>
    <property type="evidence" value="ECO:0007669"/>
    <property type="project" value="InterPro"/>
</dbReference>
<accession>A0A517M5Q9</accession>
<dbReference type="NCBIfam" id="TIGR02603">
    <property type="entry name" value="CxxCH_TIGR02603"/>
    <property type="match status" value="1"/>
</dbReference>
<dbReference type="EC" id="1.1.5.-" evidence="7"/>
<evidence type="ECO:0000259" key="6">
    <source>
        <dbReference type="PROSITE" id="PS51007"/>
    </source>
</evidence>
<reference evidence="7 8" key="1">
    <citation type="submission" date="2019-02" db="EMBL/GenBank/DDBJ databases">
        <title>Deep-cultivation of Planctomycetes and their phenomic and genomic characterization uncovers novel biology.</title>
        <authorList>
            <person name="Wiegand S."/>
            <person name="Jogler M."/>
            <person name="Boedeker C."/>
            <person name="Pinto D."/>
            <person name="Vollmers J."/>
            <person name="Rivas-Marin E."/>
            <person name="Kohn T."/>
            <person name="Peeters S.H."/>
            <person name="Heuer A."/>
            <person name="Rast P."/>
            <person name="Oberbeckmann S."/>
            <person name="Bunk B."/>
            <person name="Jeske O."/>
            <person name="Meyerdierks A."/>
            <person name="Storesund J.E."/>
            <person name="Kallscheuer N."/>
            <person name="Luecker S."/>
            <person name="Lage O.M."/>
            <person name="Pohl T."/>
            <person name="Merkel B.J."/>
            <person name="Hornburger P."/>
            <person name="Mueller R.-W."/>
            <person name="Bruemmer F."/>
            <person name="Labrenz M."/>
            <person name="Spormann A.M."/>
            <person name="Op den Camp H."/>
            <person name="Overmann J."/>
            <person name="Amann R."/>
            <person name="Jetten M.S.M."/>
            <person name="Mascher T."/>
            <person name="Medema M.H."/>
            <person name="Devos D.P."/>
            <person name="Kaster A.-K."/>
            <person name="Ovreas L."/>
            <person name="Rohde M."/>
            <person name="Galperin M.Y."/>
            <person name="Jogler C."/>
        </authorList>
    </citation>
    <scope>NUCLEOTIDE SEQUENCE [LARGE SCALE GENOMIC DNA]</scope>
    <source>
        <strain evidence="7 8">EC9</strain>
    </source>
</reference>
<dbReference type="InterPro" id="IPR036280">
    <property type="entry name" value="Multihaem_cyt_sf"/>
</dbReference>
<dbReference type="Gene3D" id="1.10.760.10">
    <property type="entry name" value="Cytochrome c-like domain"/>
    <property type="match status" value="1"/>
</dbReference>
<evidence type="ECO:0000256" key="4">
    <source>
        <dbReference type="PROSITE-ProRule" id="PRU00433"/>
    </source>
</evidence>
<name>A0A517M5Q9_9BACT</name>
<gene>
    <name evidence="7" type="primary">yliI_2</name>
    <name evidence="7" type="ORF">EC9_44200</name>
</gene>
<keyword evidence="8" id="KW-1185">Reference proteome</keyword>
<dbReference type="SUPFAM" id="SSF46626">
    <property type="entry name" value="Cytochrome c"/>
    <property type="match status" value="1"/>
</dbReference>
<feature type="domain" description="Cytochrome c" evidence="6">
    <location>
        <begin position="846"/>
        <end position="984"/>
    </location>
</feature>
<dbReference type="Proteomes" id="UP000319557">
    <property type="component" value="Chromosome"/>
</dbReference>
<dbReference type="PANTHER" id="PTHR19328">
    <property type="entry name" value="HEDGEHOG-INTERACTING PROTEIN"/>
    <property type="match status" value="1"/>
</dbReference>
<keyword evidence="3 4" id="KW-0408">Iron</keyword>
<dbReference type="AlphaFoldDB" id="A0A517M5Q9"/>
<keyword evidence="1 4" id="KW-0349">Heme</keyword>